<dbReference type="NCBIfam" id="TIGR00229">
    <property type="entry name" value="sensory_box"/>
    <property type="match status" value="1"/>
</dbReference>
<dbReference type="Pfam" id="PF00990">
    <property type="entry name" value="GGDEF"/>
    <property type="match status" value="1"/>
</dbReference>
<dbReference type="SMART" id="SM00091">
    <property type="entry name" value="PAS"/>
    <property type="match status" value="1"/>
</dbReference>
<dbReference type="RefSeq" id="WP_159342854.1">
    <property type="nucleotide sequence ID" value="NZ_CP024621.1"/>
</dbReference>
<dbReference type="InterPro" id="IPR013767">
    <property type="entry name" value="PAS_fold"/>
</dbReference>
<dbReference type="EMBL" id="CP024621">
    <property type="protein sequence ID" value="QHD50592.1"/>
    <property type="molecule type" value="Genomic_DNA"/>
</dbReference>
<reference evidence="4 5" key="1">
    <citation type="submission" date="2017-10" db="EMBL/GenBank/DDBJ databases">
        <title>Coral associated bacteria.</title>
        <authorList>
            <person name="Wang X."/>
        </authorList>
    </citation>
    <scope>NUCLEOTIDE SEQUENCE [LARGE SCALE GENOMIC DNA]</scope>
    <source>
        <strain evidence="4 5">SCSIO 43005</strain>
    </source>
</reference>
<organism evidence="4 5">
    <name type="scientific">Vreelandella aquamarina</name>
    <dbReference type="NCBI Taxonomy" id="77097"/>
    <lineage>
        <taxon>Bacteria</taxon>
        <taxon>Pseudomonadati</taxon>
        <taxon>Pseudomonadota</taxon>
        <taxon>Gammaproteobacteria</taxon>
        <taxon>Oceanospirillales</taxon>
        <taxon>Halomonadaceae</taxon>
        <taxon>Vreelandella</taxon>
    </lineage>
</organism>
<comment type="cofactor">
    <cofactor evidence="1">
        <name>Mg(2+)</name>
        <dbReference type="ChEBI" id="CHEBI:18420"/>
    </cofactor>
</comment>
<dbReference type="KEGG" id="hmd:CTT34_13305"/>
<dbReference type="CDD" id="cd00130">
    <property type="entry name" value="PAS"/>
    <property type="match status" value="1"/>
</dbReference>
<dbReference type="AlphaFoldDB" id="A0A857GMX7"/>
<dbReference type="SUPFAM" id="SSF55781">
    <property type="entry name" value="GAF domain-like"/>
    <property type="match status" value="1"/>
</dbReference>
<dbReference type="Gene3D" id="3.30.450.20">
    <property type="entry name" value="PAS domain"/>
    <property type="match status" value="1"/>
</dbReference>
<dbReference type="OrthoDB" id="9812358at2"/>
<dbReference type="InterPro" id="IPR003018">
    <property type="entry name" value="GAF"/>
</dbReference>
<evidence type="ECO:0000256" key="1">
    <source>
        <dbReference type="ARBA" id="ARBA00001946"/>
    </source>
</evidence>
<dbReference type="PROSITE" id="PS50112">
    <property type="entry name" value="PAS"/>
    <property type="match status" value="1"/>
</dbReference>
<dbReference type="InterPro" id="IPR052155">
    <property type="entry name" value="Biofilm_reg_signaling"/>
</dbReference>
<dbReference type="PANTHER" id="PTHR44757">
    <property type="entry name" value="DIGUANYLATE CYCLASE DGCP"/>
    <property type="match status" value="1"/>
</dbReference>
<dbReference type="GO" id="GO:0006355">
    <property type="term" value="P:regulation of DNA-templated transcription"/>
    <property type="evidence" value="ECO:0007669"/>
    <property type="project" value="InterPro"/>
</dbReference>
<dbReference type="InterPro" id="IPR035965">
    <property type="entry name" value="PAS-like_dom_sf"/>
</dbReference>
<dbReference type="SUPFAM" id="SSF55785">
    <property type="entry name" value="PYP-like sensor domain (PAS domain)"/>
    <property type="match status" value="1"/>
</dbReference>
<dbReference type="InterPro" id="IPR043128">
    <property type="entry name" value="Rev_trsase/Diguanyl_cyclase"/>
</dbReference>
<dbReference type="PANTHER" id="PTHR44757:SF2">
    <property type="entry name" value="BIOFILM ARCHITECTURE MAINTENANCE PROTEIN MBAA"/>
    <property type="match status" value="1"/>
</dbReference>
<dbReference type="NCBIfam" id="TIGR00254">
    <property type="entry name" value="GGDEF"/>
    <property type="match status" value="1"/>
</dbReference>
<proteinExistence type="predicted"/>
<dbReference type="Pfam" id="PF01590">
    <property type="entry name" value="GAF"/>
    <property type="match status" value="1"/>
</dbReference>
<dbReference type="InterPro" id="IPR029787">
    <property type="entry name" value="Nucleotide_cyclase"/>
</dbReference>
<dbReference type="Proteomes" id="UP000463949">
    <property type="component" value="Chromosome"/>
</dbReference>
<evidence type="ECO:0000259" key="2">
    <source>
        <dbReference type="PROSITE" id="PS50112"/>
    </source>
</evidence>
<evidence type="ECO:0000313" key="5">
    <source>
        <dbReference type="Proteomes" id="UP000463949"/>
    </source>
</evidence>
<feature type="domain" description="PAS" evidence="2">
    <location>
        <begin position="191"/>
        <end position="245"/>
    </location>
</feature>
<dbReference type="Gene3D" id="3.30.450.40">
    <property type="match status" value="1"/>
</dbReference>
<dbReference type="SMART" id="SM00267">
    <property type="entry name" value="GGDEF"/>
    <property type="match status" value="1"/>
</dbReference>
<dbReference type="InterPro" id="IPR029016">
    <property type="entry name" value="GAF-like_dom_sf"/>
</dbReference>
<evidence type="ECO:0000259" key="3">
    <source>
        <dbReference type="PROSITE" id="PS50887"/>
    </source>
</evidence>
<dbReference type="SMART" id="SM00065">
    <property type="entry name" value="GAF"/>
    <property type="match status" value="1"/>
</dbReference>
<accession>A0A857GMX7</accession>
<dbReference type="InterPro" id="IPR000160">
    <property type="entry name" value="GGDEF_dom"/>
</dbReference>
<sequence>MSHLLPPNETARLAALNELDLLDTPNEPVFDRITRLVTVLLGVPKSTISLIDTDRQWFKSQVGMEFSESPRDMAFCAYTVLEDEPLVVEDAQSDERFATNPIVTKPGGIRFYAGIPLRNSHGLVLGSLCAMDTQPRQLTPQEQAAMQDLADIVIGEIHLRERLINEQKIRAATQQSLTALHQSLEQRIEQRTRELNLVIESAYDAYLSIDAQGRVLDWNRAAESMFGWSRKDALTRPLTSLMFPQGLTCDDAAMPLTCDAIRRDGVRLPVEVRLKSFEVNGRPRRSVFIHDITERQQLERLRDQQAREDVLTRLPNRRALDERLPEAMARVRRTLAPLVVLFLDLDGFKRINDQHGHGMGDELLREVAQRLQNAVRETDFIARWAGDEFVVLLEGVTTEALEPLANKLIQVIEEPLHVGSATLRVSTSIGVALFVPNAAETPQELLKRADDAMYNAKRAGKARVALARPADTPNPL</sequence>
<dbReference type="Gene3D" id="3.30.70.270">
    <property type="match status" value="1"/>
</dbReference>
<evidence type="ECO:0000313" key="4">
    <source>
        <dbReference type="EMBL" id="QHD50592.1"/>
    </source>
</evidence>
<protein>
    <submittedName>
        <fullName evidence="4">Sensor domain-containing diguanylate cyclase</fullName>
    </submittedName>
</protein>
<dbReference type="CDD" id="cd01949">
    <property type="entry name" value="GGDEF"/>
    <property type="match status" value="1"/>
</dbReference>
<dbReference type="SUPFAM" id="SSF55073">
    <property type="entry name" value="Nucleotide cyclase"/>
    <property type="match status" value="1"/>
</dbReference>
<gene>
    <name evidence="4" type="ORF">CTT34_13305</name>
</gene>
<dbReference type="GO" id="GO:0003824">
    <property type="term" value="F:catalytic activity"/>
    <property type="evidence" value="ECO:0007669"/>
    <property type="project" value="UniProtKB-ARBA"/>
</dbReference>
<dbReference type="FunFam" id="3.30.70.270:FF:000001">
    <property type="entry name" value="Diguanylate cyclase domain protein"/>
    <property type="match status" value="1"/>
</dbReference>
<feature type="domain" description="GGDEF" evidence="3">
    <location>
        <begin position="336"/>
        <end position="469"/>
    </location>
</feature>
<dbReference type="Pfam" id="PF00989">
    <property type="entry name" value="PAS"/>
    <property type="match status" value="1"/>
</dbReference>
<dbReference type="PROSITE" id="PS50887">
    <property type="entry name" value="GGDEF"/>
    <property type="match status" value="1"/>
</dbReference>
<name>A0A857GMX7_9GAMM</name>
<dbReference type="InterPro" id="IPR000014">
    <property type="entry name" value="PAS"/>
</dbReference>